<feature type="compositionally biased region" description="Low complexity" evidence="1">
    <location>
        <begin position="61"/>
        <end position="72"/>
    </location>
</feature>
<protein>
    <submittedName>
        <fullName evidence="2">Uncharacterized protein</fullName>
    </submittedName>
</protein>
<dbReference type="RefSeq" id="WP_013609637.1">
    <property type="nucleotide sequence ID" value="NC_015155.1"/>
</dbReference>
<evidence type="ECO:0000313" key="2">
    <source>
        <dbReference type="EMBL" id="ADX97678.1"/>
    </source>
</evidence>
<sequence length="226" mass="25295">MSAPKPLGDVQRSGVTLEQKGTQNSKGQTREISFGTSSTSSRAEPSLRDGEERNSGNHQRIISSASPESISETLNKGSQKDSAWEYYISRDESGGGEFEKDEEESPISVIAEYIKREKNSQGNPICQQFIKGFGISSDRTVVKECNYLSSWGSWEKQSKTDKQLSVLLLVNQEKIKTSLRKFGLFIDSLPSSKAITWNTNDNLTCFKQNDEAISNHEKFLIACHWQ</sequence>
<reference evidence="2 3" key="1">
    <citation type="journal article" date="2011" name="J. Bacteriol.">
        <title>Complete genome sequences of two hemotropic Mycoplasmas, Mycoplasma haemofelis strain Ohio2 and Mycoplasma suis strain Illinois.</title>
        <authorList>
            <person name="Messick J.B."/>
            <person name="Santos A.P."/>
            <person name="Guimaraes A.M."/>
        </authorList>
    </citation>
    <scope>NUCLEOTIDE SEQUENCE [LARGE SCALE GENOMIC DNA]</scope>
    <source>
        <strain evidence="2 3">Illinois</strain>
    </source>
</reference>
<proteinExistence type="predicted"/>
<feature type="compositionally biased region" description="Polar residues" evidence="1">
    <location>
        <begin position="13"/>
        <end position="43"/>
    </location>
</feature>
<dbReference type="Proteomes" id="UP000007484">
    <property type="component" value="Chromosome"/>
</dbReference>
<dbReference type="STRING" id="768700.MSU_0134"/>
<organism evidence="2 3">
    <name type="scientific">Mycoplasma suis (strain Illinois)</name>
    <dbReference type="NCBI Taxonomy" id="768700"/>
    <lineage>
        <taxon>Bacteria</taxon>
        <taxon>Bacillati</taxon>
        <taxon>Mycoplasmatota</taxon>
        <taxon>Mollicutes</taxon>
        <taxon>Mycoplasmataceae</taxon>
        <taxon>Mycoplasma</taxon>
    </lineage>
</organism>
<gene>
    <name evidence="2" type="ordered locus">MSU_0134</name>
</gene>
<feature type="compositionally biased region" description="Basic and acidic residues" evidence="1">
    <location>
        <begin position="45"/>
        <end position="55"/>
    </location>
</feature>
<accession>F0QQA8</accession>
<dbReference type="EMBL" id="CP002525">
    <property type="protein sequence ID" value="ADX97678.1"/>
    <property type="molecule type" value="Genomic_DNA"/>
</dbReference>
<evidence type="ECO:0000256" key="1">
    <source>
        <dbReference type="SAM" id="MobiDB-lite"/>
    </source>
</evidence>
<dbReference type="KEGG" id="mss:MSU_0134"/>
<name>F0QQA8_MYCSL</name>
<dbReference type="HOGENOM" id="CLU_1223649_0_0_14"/>
<keyword evidence="3" id="KW-1185">Reference proteome</keyword>
<dbReference type="AlphaFoldDB" id="F0QQA8"/>
<feature type="region of interest" description="Disordered" evidence="1">
    <location>
        <begin position="1"/>
        <end position="77"/>
    </location>
</feature>
<evidence type="ECO:0000313" key="3">
    <source>
        <dbReference type="Proteomes" id="UP000007484"/>
    </source>
</evidence>